<dbReference type="AlphaFoldDB" id="A0A9Q1KIB4"/>
<dbReference type="Proteomes" id="UP001153076">
    <property type="component" value="Unassembled WGS sequence"/>
</dbReference>
<sequence length="191" mass="21997">MEVGSTREKDKNKQKSETPKPPFVIAKDDTKPVLQDPLWSSDPTQAEEAVLRLPPFPFTLRSNAQSKWSRVQWNCVLRVSPITIYEFANKNSISTPGCLGMDRVQGFKFKQSTKSAKPWMGIQAIGLTKLDKEGFIIPKIGDYLKWKKEDNVFRRAIRGRQRSNEHGSKLIRINEFKDVKEHLTSMYKEIT</sequence>
<dbReference type="PANTHER" id="PTHR37207:SF1">
    <property type="entry name" value="OS09G0446000 PROTEIN"/>
    <property type="match status" value="1"/>
</dbReference>
<feature type="region of interest" description="Disordered" evidence="1">
    <location>
        <begin position="1"/>
        <end position="27"/>
    </location>
</feature>
<evidence type="ECO:0000256" key="1">
    <source>
        <dbReference type="SAM" id="MobiDB-lite"/>
    </source>
</evidence>
<keyword evidence="3" id="KW-1185">Reference proteome</keyword>
<accession>A0A9Q1KIB4</accession>
<evidence type="ECO:0000313" key="2">
    <source>
        <dbReference type="EMBL" id="KAJ8443358.1"/>
    </source>
</evidence>
<name>A0A9Q1KIB4_9CARY</name>
<comment type="caution">
    <text evidence="2">The sequence shown here is derived from an EMBL/GenBank/DDBJ whole genome shotgun (WGS) entry which is preliminary data.</text>
</comment>
<organism evidence="2 3">
    <name type="scientific">Carnegiea gigantea</name>
    <dbReference type="NCBI Taxonomy" id="171969"/>
    <lineage>
        <taxon>Eukaryota</taxon>
        <taxon>Viridiplantae</taxon>
        <taxon>Streptophyta</taxon>
        <taxon>Embryophyta</taxon>
        <taxon>Tracheophyta</taxon>
        <taxon>Spermatophyta</taxon>
        <taxon>Magnoliopsida</taxon>
        <taxon>eudicotyledons</taxon>
        <taxon>Gunneridae</taxon>
        <taxon>Pentapetalae</taxon>
        <taxon>Caryophyllales</taxon>
        <taxon>Cactineae</taxon>
        <taxon>Cactaceae</taxon>
        <taxon>Cactoideae</taxon>
        <taxon>Echinocereeae</taxon>
        <taxon>Carnegiea</taxon>
    </lineage>
</organism>
<evidence type="ECO:0000313" key="3">
    <source>
        <dbReference type="Proteomes" id="UP001153076"/>
    </source>
</evidence>
<dbReference type="OrthoDB" id="1914154at2759"/>
<protein>
    <submittedName>
        <fullName evidence="2">Uncharacterized protein</fullName>
    </submittedName>
</protein>
<reference evidence="2" key="1">
    <citation type="submission" date="2022-04" db="EMBL/GenBank/DDBJ databases">
        <title>Carnegiea gigantea Genome sequencing and assembly v2.</title>
        <authorList>
            <person name="Copetti D."/>
            <person name="Sanderson M.J."/>
            <person name="Burquez A."/>
            <person name="Wojciechowski M.F."/>
        </authorList>
    </citation>
    <scope>NUCLEOTIDE SEQUENCE</scope>
    <source>
        <strain evidence="2">SGP5-SGP5p</strain>
        <tissue evidence="2">Aerial part</tissue>
    </source>
</reference>
<gene>
    <name evidence="2" type="ORF">Cgig2_015839</name>
</gene>
<feature type="compositionally biased region" description="Basic and acidic residues" evidence="1">
    <location>
        <begin position="1"/>
        <end position="18"/>
    </location>
</feature>
<dbReference type="EMBL" id="JAKOGI010000121">
    <property type="protein sequence ID" value="KAJ8443358.1"/>
    <property type="molecule type" value="Genomic_DNA"/>
</dbReference>
<proteinExistence type="predicted"/>
<dbReference type="PANTHER" id="PTHR37207">
    <property type="entry name" value="OS09G0446000 PROTEIN"/>
    <property type="match status" value="1"/>
</dbReference>